<gene>
    <name evidence="2" type="ORF">HW270_02735</name>
</gene>
<protein>
    <recommendedName>
        <fullName evidence="4">ABC-2 family transporter protein</fullName>
    </recommendedName>
</protein>
<sequence>MKNKNFSDKKIEHLLRNIPQQITSAPSKDAIDSTVLKAKEIMITKEKTSRIDFAEFLIIQMKIMRKRWWILQGILLFLACEWLSVSGDVDYIYRGWSILAALFVILIIPELWENMECKSMEIEESSLFDLRKVYAAKLIAFGLVDTIFLTFFCTAATQLQNILFVDILKQFVFPVMIAATICIIAFSCSKPFNELATMIICIVANSIWMSVALNEAIYSKITPLIWMGLFAVCISLIIYNVRKVLNKNSKYREEQINGFNFG</sequence>
<keyword evidence="1" id="KW-1133">Transmembrane helix</keyword>
<reference evidence="2 3" key="1">
    <citation type="submission" date="2020-06" db="EMBL/GenBank/DDBJ databases">
        <title>Mogibacterium timidum strain W9173 genomic sequence.</title>
        <authorList>
            <person name="Wade W.G."/>
            <person name="Johnston C.D."/>
            <person name="Chen T."/>
            <person name="Dewhirst F.E."/>
        </authorList>
    </citation>
    <scope>NUCLEOTIDE SEQUENCE [LARGE SCALE GENOMIC DNA]</scope>
    <source>
        <strain evidence="2 3">W9173</strain>
    </source>
</reference>
<organism evidence="2 3">
    <name type="scientific">Mogibacterium timidum</name>
    <dbReference type="NCBI Taxonomy" id="35519"/>
    <lineage>
        <taxon>Bacteria</taxon>
        <taxon>Bacillati</taxon>
        <taxon>Bacillota</taxon>
        <taxon>Clostridia</taxon>
        <taxon>Peptostreptococcales</taxon>
        <taxon>Anaerovoracaceae</taxon>
        <taxon>Mogibacterium</taxon>
    </lineage>
</organism>
<feature type="transmembrane region" description="Helical" evidence="1">
    <location>
        <begin position="171"/>
        <end position="188"/>
    </location>
</feature>
<feature type="transmembrane region" description="Helical" evidence="1">
    <location>
        <begin position="133"/>
        <end position="159"/>
    </location>
</feature>
<proteinExistence type="predicted"/>
<keyword evidence="1" id="KW-0812">Transmembrane</keyword>
<feature type="transmembrane region" description="Helical" evidence="1">
    <location>
        <begin position="91"/>
        <end position="112"/>
    </location>
</feature>
<keyword evidence="1" id="KW-0472">Membrane</keyword>
<dbReference type="RefSeq" id="WP_009644520.1">
    <property type="nucleotide sequence ID" value="NZ_CAUUGE010000008.1"/>
</dbReference>
<comment type="caution">
    <text evidence="2">The sequence shown here is derived from an EMBL/GenBank/DDBJ whole genome shotgun (WGS) entry which is preliminary data.</text>
</comment>
<keyword evidence="3" id="KW-1185">Reference proteome</keyword>
<feature type="transmembrane region" description="Helical" evidence="1">
    <location>
        <begin position="224"/>
        <end position="242"/>
    </location>
</feature>
<name>A0A7Y8VQZ2_9FIRM</name>
<accession>A0A7Y8VQZ2</accession>
<feature type="transmembrane region" description="Helical" evidence="1">
    <location>
        <begin position="68"/>
        <end position="85"/>
    </location>
</feature>
<evidence type="ECO:0000313" key="2">
    <source>
        <dbReference type="EMBL" id="NWO22996.1"/>
    </source>
</evidence>
<evidence type="ECO:0000313" key="3">
    <source>
        <dbReference type="Proteomes" id="UP000526307"/>
    </source>
</evidence>
<evidence type="ECO:0000256" key="1">
    <source>
        <dbReference type="SAM" id="Phobius"/>
    </source>
</evidence>
<feature type="transmembrane region" description="Helical" evidence="1">
    <location>
        <begin position="195"/>
        <end position="218"/>
    </location>
</feature>
<dbReference type="EMBL" id="JABXYR010000001">
    <property type="protein sequence ID" value="NWO22996.1"/>
    <property type="molecule type" value="Genomic_DNA"/>
</dbReference>
<evidence type="ECO:0008006" key="4">
    <source>
        <dbReference type="Google" id="ProtNLM"/>
    </source>
</evidence>
<dbReference type="AlphaFoldDB" id="A0A7Y8VQZ2"/>
<dbReference type="Proteomes" id="UP000526307">
    <property type="component" value="Unassembled WGS sequence"/>
</dbReference>